<protein>
    <submittedName>
        <fullName evidence="2">Selenocysteine protein</fullName>
    </submittedName>
</protein>
<reference evidence="2 3" key="1">
    <citation type="submission" date="2019-03" db="EMBL/GenBank/DDBJ databases">
        <title>Metabolic potential of uncultured bacteria and archaea associated with petroleum seepage in deep-sea sediments.</title>
        <authorList>
            <person name="Dong X."/>
            <person name="Hubert C."/>
        </authorList>
    </citation>
    <scope>NUCLEOTIDE SEQUENCE [LARGE SCALE GENOMIC DNA]</scope>
    <source>
        <strain evidence="2">E44_bin3</strain>
    </source>
</reference>
<evidence type="ECO:0000313" key="3">
    <source>
        <dbReference type="Proteomes" id="UP000316517"/>
    </source>
</evidence>
<dbReference type="Pfam" id="PF11449">
    <property type="entry name" value="ArsP_2"/>
    <property type="match status" value="1"/>
</dbReference>
<dbReference type="InterPro" id="IPR021552">
    <property type="entry name" value="ArsP_2"/>
</dbReference>
<feature type="transmembrane region" description="Helical" evidence="1">
    <location>
        <begin position="12"/>
        <end position="33"/>
    </location>
</feature>
<accession>A0A523TBG7</accession>
<keyword evidence="1" id="KW-0812">Transmembrane</keyword>
<gene>
    <name evidence="2" type="ORF">E3J68_03865</name>
</gene>
<keyword evidence="1" id="KW-0472">Membrane</keyword>
<feature type="transmembrane region" description="Helical" evidence="1">
    <location>
        <begin position="281"/>
        <end position="302"/>
    </location>
</feature>
<comment type="caution">
    <text evidence="2">The sequence shown here is derived from an EMBL/GenBank/DDBJ whole genome shotgun (WGS) entry which is preliminary data.</text>
</comment>
<feature type="transmembrane region" description="Helical" evidence="1">
    <location>
        <begin position="196"/>
        <end position="217"/>
    </location>
</feature>
<feature type="transmembrane region" description="Helical" evidence="1">
    <location>
        <begin position="54"/>
        <end position="75"/>
    </location>
</feature>
<feature type="transmembrane region" description="Helical" evidence="1">
    <location>
        <begin position="95"/>
        <end position="121"/>
    </location>
</feature>
<feature type="transmembrane region" description="Helical" evidence="1">
    <location>
        <begin position="164"/>
        <end position="184"/>
    </location>
</feature>
<keyword evidence="1" id="KW-1133">Transmembrane helix</keyword>
<dbReference type="Proteomes" id="UP000316517">
    <property type="component" value="Unassembled WGS sequence"/>
</dbReference>
<organism evidence="2 3">
    <name type="scientific">Aerophobetes bacterium</name>
    <dbReference type="NCBI Taxonomy" id="2030807"/>
    <lineage>
        <taxon>Bacteria</taxon>
        <taxon>Candidatus Aerophobota</taxon>
    </lineage>
</organism>
<dbReference type="NCBIfam" id="NF037962">
    <property type="entry name" value="arsenic_eff"/>
    <property type="match status" value="1"/>
</dbReference>
<name>A0A523TBG7_UNCAE</name>
<evidence type="ECO:0000313" key="2">
    <source>
        <dbReference type="EMBL" id="TET27690.1"/>
    </source>
</evidence>
<dbReference type="EMBL" id="SOJT01000172">
    <property type="protein sequence ID" value="TET27690.1"/>
    <property type="molecule type" value="Genomic_DNA"/>
</dbReference>
<sequence>MSELPGVVDALTHSVMITIFVFVMMLMVDYINVLSKGRMETLIRGGKWRQYTMASFLGATPGCLGAFMNVSFYVHGLLSFGAIVGGMIATSGDEAYVMLTLFPGKALLLFGILFLLGIIFARLTDLIIPFFKIEPCQECKLQEVHPDDKFPLFKLALRSFSRVSLIRVSLLFIFTLLFIVIATGTLGPKTWDGERITFLILLVLANIMITTASPHYLKEHIWSHIIKEHLWRVFLWTLFALLFINIGFGYGNLAQFTKSHLAWVLVISAALGMIPESGPHLIFVMMFANGIIPFSVLLTSSFVQDGHGILPLFSYTVKDSLIIKLFKFVFGLSVGLALYSMGL</sequence>
<evidence type="ECO:0000256" key="1">
    <source>
        <dbReference type="SAM" id="Phobius"/>
    </source>
</evidence>
<dbReference type="AlphaFoldDB" id="A0A523TBG7"/>
<feature type="transmembrane region" description="Helical" evidence="1">
    <location>
        <begin position="229"/>
        <end position="250"/>
    </location>
</feature>
<feature type="transmembrane region" description="Helical" evidence="1">
    <location>
        <begin position="322"/>
        <end position="341"/>
    </location>
</feature>
<proteinExistence type="predicted"/>